<dbReference type="EMBL" id="PZQS01000010">
    <property type="protein sequence ID" value="PVD22939.1"/>
    <property type="molecule type" value="Genomic_DNA"/>
</dbReference>
<evidence type="ECO:0000256" key="1">
    <source>
        <dbReference type="ARBA" id="ARBA00001913"/>
    </source>
</evidence>
<gene>
    <name evidence="15" type="ORF">C0Q70_16199</name>
</gene>
<keyword evidence="4" id="KW-0645">Protease</keyword>
<protein>
    <submittedName>
        <fullName evidence="15">Uncharacterized protein</fullName>
    </submittedName>
</protein>
<dbReference type="SUPFAM" id="SSF53649">
    <property type="entry name" value="Alkaline phosphatase-like"/>
    <property type="match status" value="1"/>
</dbReference>
<evidence type="ECO:0000256" key="3">
    <source>
        <dbReference type="ARBA" id="ARBA00009388"/>
    </source>
</evidence>
<keyword evidence="16" id="KW-1185">Reference proteome</keyword>
<dbReference type="Proteomes" id="UP000245119">
    <property type="component" value="Linkage Group LG10"/>
</dbReference>
<dbReference type="InterPro" id="IPR027268">
    <property type="entry name" value="Peptidase_M4/M1_CTD_sf"/>
</dbReference>
<evidence type="ECO:0000256" key="5">
    <source>
        <dbReference type="ARBA" id="ARBA00022723"/>
    </source>
</evidence>
<dbReference type="Gene3D" id="1.10.390.10">
    <property type="entry name" value="Neutral Protease Domain 2"/>
    <property type="match status" value="2"/>
</dbReference>
<dbReference type="Gene3D" id="3.10.170.10">
    <property type="match status" value="2"/>
</dbReference>
<feature type="domain" description="Peptidase M4" evidence="13">
    <location>
        <begin position="410"/>
        <end position="458"/>
    </location>
</feature>
<dbReference type="InterPro" id="IPR001570">
    <property type="entry name" value="Peptidase_M4_C_domain"/>
</dbReference>
<feature type="domain" description="Sulfatase N-terminal" evidence="12">
    <location>
        <begin position="1157"/>
        <end position="1260"/>
    </location>
</feature>
<feature type="domain" description="Sulfatase N-terminal" evidence="12">
    <location>
        <begin position="1090"/>
        <end position="1153"/>
    </location>
</feature>
<feature type="region of interest" description="Disordered" evidence="11">
    <location>
        <begin position="699"/>
        <end position="724"/>
    </location>
</feature>
<evidence type="ECO:0000313" key="16">
    <source>
        <dbReference type="Proteomes" id="UP000245119"/>
    </source>
</evidence>
<comment type="caution">
    <text evidence="15">The sequence shown here is derived from an EMBL/GenBank/DDBJ whole genome shotgun (WGS) entry which is preliminary data.</text>
</comment>
<reference evidence="15 16" key="1">
    <citation type="submission" date="2018-04" db="EMBL/GenBank/DDBJ databases">
        <title>The genome of golden apple snail Pomacea canaliculata provides insight into stress tolerance and invasive adaptation.</title>
        <authorList>
            <person name="Liu C."/>
            <person name="Liu B."/>
            <person name="Ren Y."/>
            <person name="Zhang Y."/>
            <person name="Wang H."/>
            <person name="Li S."/>
            <person name="Jiang F."/>
            <person name="Yin L."/>
            <person name="Zhang G."/>
            <person name="Qian W."/>
            <person name="Fan W."/>
        </authorList>
    </citation>
    <scope>NUCLEOTIDE SEQUENCE [LARGE SCALE GENOMIC DNA]</scope>
    <source>
        <strain evidence="15">SZHN2017</strain>
        <tissue evidence="15">Muscle</tissue>
    </source>
</reference>
<feature type="domain" description="Peptidase M4 C-terminal" evidence="14">
    <location>
        <begin position="897"/>
        <end position="987"/>
    </location>
</feature>
<dbReference type="PANTHER" id="PTHR10342">
    <property type="entry name" value="ARYLSULFATASE"/>
    <property type="match status" value="1"/>
</dbReference>
<dbReference type="Pfam" id="PF00884">
    <property type="entry name" value="Sulfatase"/>
    <property type="match status" value="2"/>
</dbReference>
<keyword evidence="6" id="KW-0378">Hydrolase</keyword>
<keyword evidence="8" id="KW-0106">Calcium</keyword>
<feature type="domain" description="Peptidase M4 C-terminal" evidence="14">
    <location>
        <begin position="462"/>
        <end position="561"/>
    </location>
</feature>
<keyword evidence="5" id="KW-0479">Metal-binding</keyword>
<feature type="domain" description="Peptidase M4" evidence="13">
    <location>
        <begin position="844"/>
        <end position="893"/>
    </location>
</feature>
<dbReference type="PANTHER" id="PTHR10342:SF274">
    <property type="entry name" value="ARYLSULFATASE B"/>
    <property type="match status" value="1"/>
</dbReference>
<dbReference type="Gene3D" id="3.40.720.10">
    <property type="entry name" value="Alkaline Phosphatase, subunit A"/>
    <property type="match status" value="2"/>
</dbReference>
<evidence type="ECO:0000259" key="12">
    <source>
        <dbReference type="Pfam" id="PF00884"/>
    </source>
</evidence>
<dbReference type="GO" id="GO:0004222">
    <property type="term" value="F:metalloendopeptidase activity"/>
    <property type="evidence" value="ECO:0007669"/>
    <property type="project" value="InterPro"/>
</dbReference>
<dbReference type="PRINTS" id="PR00730">
    <property type="entry name" value="THERMOLYSIN"/>
</dbReference>
<keyword evidence="9" id="KW-0482">Metalloprotease</keyword>
<evidence type="ECO:0000256" key="4">
    <source>
        <dbReference type="ARBA" id="ARBA00022670"/>
    </source>
</evidence>
<dbReference type="GO" id="GO:0008484">
    <property type="term" value="F:sulfuric ester hydrolase activity"/>
    <property type="evidence" value="ECO:0007669"/>
    <property type="project" value="InterPro"/>
</dbReference>
<evidence type="ECO:0000259" key="13">
    <source>
        <dbReference type="Pfam" id="PF01447"/>
    </source>
</evidence>
<evidence type="ECO:0000256" key="2">
    <source>
        <dbReference type="ARBA" id="ARBA00008779"/>
    </source>
</evidence>
<proteinExistence type="inferred from homology"/>
<evidence type="ECO:0000259" key="14">
    <source>
        <dbReference type="Pfam" id="PF02868"/>
    </source>
</evidence>
<sequence length="1387" mass="152974">MSEVTQGHLLDRSRTTLSQTLQCTARDGFLHSRRHSAKKQEDLEAEWKVSSSVPILSLQDLMFLSELAGAVHLLSSQKVKGDNFSPKKLDLGGGLTAVLVRTVKTVHGYYRARLDLFCYGIRYWNFGLEKTKLHMLTGRPVPQAEYSSSGRFTGRLWPQPSSFPSCDVTVERKLKKSKIDRQRLREVDWLAGWLFDSFIENDGHRLEDSYLEFVGLRKNTAVKVVERVELVLKVINGTSQPVVHADVTYQSDVHVVRGVIQFFALTGETVFVSNQLALETTQTFSHRRRRFDPVASSEEDIGSRHNTVCARGTGGNPLTGYINYSSSPNDTCLPVTARGNKCSLYIDGVGQVRSSFGWPNGCLDSPPISFPCDVGLNGPASVGLDALRGIYIATNVLRELQVSVPASCEVDVCVNFGQSLGNAMWTGKSILVGDGVPGSSYPFVTLDVMCHEYGHCLTAAWSGLLIKGQSGGMNDAFSDALSQHVLLPVSCQVCKEVTGGTTWTVGEGVFYDGNGSHPHRYFKDPTVDGSSIGNAADFTPDMNSHMSCGVYNRFFYCLSVVCRVCDARASFVSLTSGRAEYNSNGKYSDIFWPPRSVFPPCDSTIQKKIKKSSIDKKRLREIKRSYLTNLGLKRKDVKRVSQKVELVLREINGIIEPVVFADVIYENAHQAVRFVAQFAALTGELVFVHDKLLLEKVQESQESLDSDNSDSEDRDDRSDSNENIKGSETVCAIGSGGNPLTGYISYGSGTNDTCLPVAANRNKCSLYLDGVGQVRSGRGHPRGCLDSPPISFPCDVVCTLLKFYRGLYDAVNEAPSVGLDAMRGIYLARDVLRELNIEVPASCQVDVCVNFGNHLQNSMWTGKSILVGDGREGRSYPFSTPDCMCHEFAHCLTDSWSGLLMNGQAGGINDAFSDAFSQVCKLNIGGPSWTVGETNFYDGSGSTPIRYFEDPTLDGYSIDNAANYTEDLDSHLSCGVYNKFFFCLSVVRIVHAPALSPETTFEEGACAVLRTAPAFDFDVTSVTECFNRVGLLQPPDSCPPTEMEGVCVSASVYLDILSYFRIMFLNPTLWLPMAVLSCYLIASIVSAQQPNIMLILIDDMGYDERSSRDPRYRTPTMDDLASKSVRLNYLYTQPSCTMSRAALLTGRMPHTMGIEHGKYDTEVLAQRAISIIKAHKKSGTTQPFFIYLAFKAIHSPITVPAYLSDRCSHISDPLIRDRCGTMAGVDDALKNITKTLEGQGYTKKPLMLMVMSDNGGSSPNGQNGPSQRDRMVYEMWDDEAGVRKGKYKLVYHTSGPCSGWYNPLPGVNTTLPEDVLDCGGFMLFDLEQDPYEINDLSKDPDYADEMNDVMEYFNMEKARKIPAQISTINPNMPAVDADWKPDWCPGA</sequence>
<dbReference type="InterPro" id="IPR013856">
    <property type="entry name" value="Peptidase_M4_domain"/>
</dbReference>
<dbReference type="SUPFAM" id="SSF55486">
    <property type="entry name" value="Metalloproteases ('zincins'), catalytic domain"/>
    <property type="match status" value="2"/>
</dbReference>
<evidence type="ECO:0000256" key="11">
    <source>
        <dbReference type="SAM" id="MobiDB-lite"/>
    </source>
</evidence>
<evidence type="ECO:0000313" key="15">
    <source>
        <dbReference type="EMBL" id="PVD22939.1"/>
    </source>
</evidence>
<dbReference type="InterPro" id="IPR047115">
    <property type="entry name" value="ARSB"/>
</dbReference>
<dbReference type="InterPro" id="IPR023612">
    <property type="entry name" value="Peptidase_M4"/>
</dbReference>
<dbReference type="GO" id="GO:0046872">
    <property type="term" value="F:metal ion binding"/>
    <property type="evidence" value="ECO:0007669"/>
    <property type="project" value="UniProtKB-KW"/>
</dbReference>
<dbReference type="Pfam" id="PF02868">
    <property type="entry name" value="Peptidase_M4_C"/>
    <property type="match status" value="2"/>
</dbReference>
<comment type="similarity">
    <text evidence="2">Belongs to the sulfatase family.</text>
</comment>
<evidence type="ECO:0000256" key="10">
    <source>
        <dbReference type="ARBA" id="ARBA00023180"/>
    </source>
</evidence>
<accession>A0A2T7NP35</accession>
<comment type="similarity">
    <text evidence="3">Belongs to the peptidase M4 family.</text>
</comment>
<name>A0A2T7NP35_POMCA</name>
<dbReference type="InterPro" id="IPR017850">
    <property type="entry name" value="Alkaline_phosphatase_core_sf"/>
</dbReference>
<evidence type="ECO:0000256" key="6">
    <source>
        <dbReference type="ARBA" id="ARBA00022801"/>
    </source>
</evidence>
<organism evidence="15 16">
    <name type="scientific">Pomacea canaliculata</name>
    <name type="common">Golden apple snail</name>
    <dbReference type="NCBI Taxonomy" id="400727"/>
    <lineage>
        <taxon>Eukaryota</taxon>
        <taxon>Metazoa</taxon>
        <taxon>Spiralia</taxon>
        <taxon>Lophotrochozoa</taxon>
        <taxon>Mollusca</taxon>
        <taxon>Gastropoda</taxon>
        <taxon>Caenogastropoda</taxon>
        <taxon>Architaenioglossa</taxon>
        <taxon>Ampullarioidea</taxon>
        <taxon>Ampullariidae</taxon>
        <taxon>Pomacea</taxon>
    </lineage>
</organism>
<dbReference type="Pfam" id="PF01447">
    <property type="entry name" value="Peptidase_M4"/>
    <property type="match status" value="2"/>
</dbReference>
<feature type="compositionally biased region" description="Acidic residues" evidence="11">
    <location>
        <begin position="702"/>
        <end position="713"/>
    </location>
</feature>
<dbReference type="Gene3D" id="3.30.1120.10">
    <property type="match status" value="1"/>
</dbReference>
<dbReference type="InterPro" id="IPR000917">
    <property type="entry name" value="Sulfatase_N"/>
</dbReference>
<dbReference type="GO" id="GO:0006508">
    <property type="term" value="P:proteolysis"/>
    <property type="evidence" value="ECO:0007669"/>
    <property type="project" value="UniProtKB-KW"/>
</dbReference>
<keyword evidence="10" id="KW-0325">Glycoprotein</keyword>
<evidence type="ECO:0000256" key="9">
    <source>
        <dbReference type="ARBA" id="ARBA00023049"/>
    </source>
</evidence>
<dbReference type="OrthoDB" id="103349at2759"/>
<evidence type="ECO:0000256" key="8">
    <source>
        <dbReference type="ARBA" id="ARBA00022837"/>
    </source>
</evidence>
<evidence type="ECO:0000256" key="7">
    <source>
        <dbReference type="ARBA" id="ARBA00022833"/>
    </source>
</evidence>
<comment type="cofactor">
    <cofactor evidence="1">
        <name>Ca(2+)</name>
        <dbReference type="ChEBI" id="CHEBI:29108"/>
    </cofactor>
</comment>
<keyword evidence="7" id="KW-0862">Zinc</keyword>